<dbReference type="EMBL" id="LOMY01000074">
    <property type="protein sequence ID" value="OCQ52681.1"/>
    <property type="molecule type" value="Genomic_DNA"/>
</dbReference>
<comment type="caution">
    <text evidence="1">The sequence shown here is derived from an EMBL/GenBank/DDBJ whole genome shotgun (WGS) entry which is preliminary data.</text>
</comment>
<dbReference type="STRING" id="286156.Ppb6_02025"/>
<protein>
    <submittedName>
        <fullName evidence="1">Uncharacterized protein</fullName>
    </submittedName>
</protein>
<accession>A0A1C0U458</accession>
<dbReference type="Proteomes" id="UP000093476">
    <property type="component" value="Unassembled WGS sequence"/>
</dbReference>
<keyword evidence="2" id="KW-1185">Reference proteome</keyword>
<reference evidence="1 2" key="1">
    <citation type="submission" date="2015-12" db="EMBL/GenBank/DDBJ databases">
        <title>Genome comparisons provide insights into the role of secondary metabolites in the pathogenic phase of the Photorhabdus life cycle.</title>
        <authorList>
            <person name="Tobias N.J."/>
            <person name="Mishra B."/>
            <person name="Gupta D.K."/>
            <person name="Thines M."/>
            <person name="Stinear T.P."/>
            <person name="Bode H.B."/>
        </authorList>
    </citation>
    <scope>NUCLEOTIDE SEQUENCE [LARGE SCALE GENOMIC DNA]</scope>
    <source>
        <strain evidence="1 2">PB68.1</strain>
    </source>
</reference>
<proteinExistence type="predicted"/>
<evidence type="ECO:0000313" key="2">
    <source>
        <dbReference type="Proteomes" id="UP000093476"/>
    </source>
</evidence>
<name>A0A1C0U458_9GAMM</name>
<gene>
    <name evidence="1" type="ORF">Ppb6_02025</name>
</gene>
<sequence>MCSLFLIYVFLISEMGNNLITVKFVNNINVLCHAMLF</sequence>
<dbReference type="AlphaFoldDB" id="A0A1C0U458"/>
<organism evidence="1 2">
    <name type="scientific">Photorhabdus australis subsp. thailandensis</name>
    <dbReference type="NCBI Taxonomy" id="2805096"/>
    <lineage>
        <taxon>Bacteria</taxon>
        <taxon>Pseudomonadati</taxon>
        <taxon>Pseudomonadota</taxon>
        <taxon>Gammaproteobacteria</taxon>
        <taxon>Enterobacterales</taxon>
        <taxon>Morganellaceae</taxon>
        <taxon>Photorhabdus</taxon>
    </lineage>
</organism>
<evidence type="ECO:0000313" key="1">
    <source>
        <dbReference type="EMBL" id="OCQ52681.1"/>
    </source>
</evidence>